<sequence length="470" mass="54162">MAHLVYPTIDLFLYDLRDALGQSTSKVGENRQSFFQKLPTNIHFPILKKDEEFQIESEAEFVELLGEEQITPLDLKSQDYEGYYYPVRLSDTYGLLVDCSVADKTSPYPISSIKILRNLIFQSINYQRANLGETWLISGIMPKTTKNENSESIARECYQTLISNANWQKNLQGKGAIFGGKIFELRQSNFRNLETPATIEDRIEDNHHVIIIIYPDEITAEKSSDLIDDWLRLLCYRNKIIWAYNESRKIKTYLKKDFIDVQDYISLVRKKESDKITLKQLQKNLDKAEYLFSQYTIDLNYLDYQSNTIEVNLYNYSQRLKTILENSTAKGIQSDLEFLNKFSQQVQEKYVRQLQKDYHNLRKGLEMLQIAVNFIRAEVEVDRAQSAQNFQNTVAIIGVGLTAGSMVASLEKLGEGNTDPVSIVLSKYLGNPTPKPWWFDPAIPFIYGISAAIAAAVLTWLAIRLWAIKK</sequence>
<evidence type="ECO:0000256" key="1">
    <source>
        <dbReference type="SAM" id="Phobius"/>
    </source>
</evidence>
<gene>
    <name evidence="2" type="ORF">WA1_25420</name>
</gene>
<comment type="caution">
    <text evidence="2">The sequence shown here is derived from an EMBL/GenBank/DDBJ whole genome shotgun (WGS) entry which is preliminary data.</text>
</comment>
<reference evidence="2 3" key="1">
    <citation type="journal article" date="2013" name="Genome Biol. Evol.">
        <title>Genomes of Stigonematalean cyanobacteria (subsection V) and the evolution of oxygenic photosynthesis from prokaryotes to plastids.</title>
        <authorList>
            <person name="Dagan T."/>
            <person name="Roettger M."/>
            <person name="Stucken K."/>
            <person name="Landan G."/>
            <person name="Koch R."/>
            <person name="Major P."/>
            <person name="Gould S.B."/>
            <person name="Goremykin V.V."/>
            <person name="Rippka R."/>
            <person name="Tandeau de Marsac N."/>
            <person name="Gugger M."/>
            <person name="Lockhart P.J."/>
            <person name="Allen J.F."/>
            <person name="Brune I."/>
            <person name="Maus I."/>
            <person name="Puhler A."/>
            <person name="Martin W.F."/>
        </authorList>
    </citation>
    <scope>NUCLEOTIDE SEQUENCE [LARGE SCALE GENOMIC DNA]</scope>
    <source>
        <strain evidence="2 3">PCC 7110</strain>
    </source>
</reference>
<proteinExistence type="predicted"/>
<keyword evidence="1" id="KW-1133">Transmembrane helix</keyword>
<evidence type="ECO:0000313" key="3">
    <source>
        <dbReference type="Proteomes" id="UP000076925"/>
    </source>
</evidence>
<dbReference type="OrthoDB" id="447521at2"/>
<dbReference type="AlphaFoldDB" id="A0A139X8E4"/>
<protein>
    <submittedName>
        <fullName evidence="2">Uncharacterized protein</fullName>
    </submittedName>
</protein>
<organism evidence="2 3">
    <name type="scientific">Scytonema hofmannii PCC 7110</name>
    <dbReference type="NCBI Taxonomy" id="128403"/>
    <lineage>
        <taxon>Bacteria</taxon>
        <taxon>Bacillati</taxon>
        <taxon>Cyanobacteriota</taxon>
        <taxon>Cyanophyceae</taxon>
        <taxon>Nostocales</taxon>
        <taxon>Scytonemataceae</taxon>
        <taxon>Scytonema</taxon>
    </lineage>
</organism>
<dbReference type="STRING" id="128403.WA1_25420"/>
<feature type="transmembrane region" description="Helical" evidence="1">
    <location>
        <begin position="445"/>
        <end position="467"/>
    </location>
</feature>
<keyword evidence="3" id="KW-1185">Reference proteome</keyword>
<dbReference type="EMBL" id="ANNX02000026">
    <property type="protein sequence ID" value="KYC40956.1"/>
    <property type="molecule type" value="Genomic_DNA"/>
</dbReference>
<name>A0A139X8E4_9CYAN</name>
<accession>A0A139X8E4</accession>
<dbReference type="RefSeq" id="WP_017739714.1">
    <property type="nucleotide sequence ID" value="NZ_KQ976354.1"/>
</dbReference>
<dbReference type="Proteomes" id="UP000076925">
    <property type="component" value="Unassembled WGS sequence"/>
</dbReference>
<keyword evidence="1" id="KW-0472">Membrane</keyword>
<keyword evidence="1" id="KW-0812">Transmembrane</keyword>
<evidence type="ECO:0000313" key="2">
    <source>
        <dbReference type="EMBL" id="KYC40956.1"/>
    </source>
</evidence>